<accession>K0JAT4</accession>
<comment type="similarity">
    <text evidence="10">Belongs to the HIV-1 VPU protein family.</text>
</comment>
<evidence type="ECO:0000256" key="7">
    <source>
        <dbReference type="ARBA" id="ARBA00023065"/>
    </source>
</evidence>
<evidence type="ECO:0000256" key="6">
    <source>
        <dbReference type="ARBA" id="ARBA00022870"/>
    </source>
</evidence>
<dbReference type="InterPro" id="IPR008187">
    <property type="entry name" value="Vpu"/>
</dbReference>
<dbReference type="GO" id="GO:0032801">
    <property type="term" value="P:receptor catabolic process"/>
    <property type="evidence" value="ECO:0007669"/>
    <property type="project" value="InterPro"/>
</dbReference>
<comment type="subcellular location">
    <subcellularLocation>
        <location evidence="10">Host membrane</location>
        <topology evidence="10">Single-pass type I membrane protein</topology>
    </subcellularLocation>
</comment>
<keyword evidence="10" id="KW-1133">Transmembrane helix</keyword>
<sequence length="30" mass="3269">MQPLEIAAIVGLIVASIAAIIVWIIVFIQY</sequence>
<reference evidence="11" key="1">
    <citation type="journal article" date="2013" name="AIDS Res. Hum. Retroviruses">
        <title>Novel multiregion hybridization assay for the identification of the most prevalent genetic forms of the human immunodeficiency virus type 1 circulating in portugal.</title>
        <authorList>
            <person name="Freitas F.B."/>
            <person name="Esteves A."/>
            <person name="Piedade J."/>
            <person name="Parreira R."/>
        </authorList>
    </citation>
    <scope>NUCLEOTIDE SEQUENCE</scope>
    <source>
        <tissue evidence="11">Host blood plasma</tissue>
    </source>
</reference>
<proteinExistence type="inferred from homology"/>
<feature type="transmembrane region" description="Helical" evidence="10">
    <location>
        <begin position="6"/>
        <end position="28"/>
    </location>
</feature>
<keyword evidence="8 10" id="KW-0472">Membrane</keyword>
<comment type="function">
    <text evidence="10">Enhances virion budding, by targeting human CD4 and Tetherin/BST2 to proteasome degradation. Degradation of CD4 prevents any unwanted premature interactions between viral Env and its receptor human CD4 in the endoplasmic reticulum. Degradation of antiretroviral protein Tetherin/BST2 is important for virion budding, as BST2 tethers new viral particles to the host cell membrane. Mechanistically, Vpu bridges either CD4 or BST2 to BTRC, a substrate recognition subunit of the Skp1/Cullin/F-box protein E3 ubiquitin ligase, induces their ubiquitination and subsequent proteasomal degradation. The alteration of the E3 ligase specificity by Vpu seems to interfere with the degradation of host IKBKB, leading to NF-kappa-B down-regulation and subsequent apoptosis. Acts as a viroporin that forms an oligomeric ion channel in membranes. Modulates the host DNA repair mechanisms to promote degradation of nuclear viral cDNA in cells that are already productively infected in order to suppress immune sensing and proviral hyper-integration (superinfection). Manipulates PML-NBs and modulates SUMOylation of host BLM protein thereby enhancing its DNA-end processing activity toward viral unintegrated linear DNA. Also inhibits RAD52-mediated homologous repair of viral cDNA, preventing the generation of dead-end circular forms of single copies of the long terminal repeat and permitting sustained nucleolytic attack.</text>
</comment>
<keyword evidence="5 10" id="KW-0053">Apoptosis</keyword>
<keyword evidence="9 10" id="KW-0407">Ion channel</keyword>
<evidence type="ECO:0000256" key="2">
    <source>
        <dbReference type="ARBA" id="ARBA00022553"/>
    </source>
</evidence>
<feature type="non-terminal residue" evidence="11">
    <location>
        <position position="30"/>
    </location>
</feature>
<dbReference type="GO" id="GO:0019076">
    <property type="term" value="P:viral release from host cell"/>
    <property type="evidence" value="ECO:0007669"/>
    <property type="project" value="UniProtKB-UniRule"/>
</dbReference>
<evidence type="ECO:0000256" key="3">
    <source>
        <dbReference type="ARBA" id="ARBA00022581"/>
    </source>
</evidence>
<protein>
    <recommendedName>
        <fullName evidence="10">Protein Vpu</fullName>
    </recommendedName>
    <alternativeName>
        <fullName evidence="10">U ORF protein</fullName>
    </alternativeName>
    <alternativeName>
        <fullName evidence="10">Viral protein U</fullName>
    </alternativeName>
</protein>
<keyword evidence="4 10" id="KW-0812">Transmembrane</keyword>
<dbReference type="GO" id="GO:0005261">
    <property type="term" value="F:monoatomic cation channel activity"/>
    <property type="evidence" value="ECO:0007669"/>
    <property type="project" value="InterPro"/>
</dbReference>
<evidence type="ECO:0000256" key="1">
    <source>
        <dbReference type="ARBA" id="ARBA00022448"/>
    </source>
</evidence>
<keyword evidence="3 10" id="KW-0945">Host-virus interaction</keyword>
<keyword evidence="1 10" id="KW-0813">Transport</keyword>
<dbReference type="Pfam" id="PF00558">
    <property type="entry name" value="Vpu"/>
    <property type="match status" value="1"/>
</dbReference>
<evidence type="ECO:0000256" key="4">
    <source>
        <dbReference type="ARBA" id="ARBA00022692"/>
    </source>
</evidence>
<evidence type="ECO:0000256" key="5">
    <source>
        <dbReference type="ARBA" id="ARBA00022703"/>
    </source>
</evidence>
<dbReference type="EMBL" id="HE583261">
    <property type="protein sequence ID" value="CCD30467.1"/>
    <property type="molecule type" value="Genomic_DNA"/>
</dbReference>
<keyword evidence="6 10" id="KW-1043">Host membrane</keyword>
<name>K0JAT4_HV1</name>
<keyword evidence="7 10" id="KW-0406">Ion transport</keyword>
<dbReference type="GO" id="GO:0033644">
    <property type="term" value="C:host cell membrane"/>
    <property type="evidence" value="ECO:0007669"/>
    <property type="project" value="UniProtKB-SubCell"/>
</dbReference>
<evidence type="ECO:0000256" key="9">
    <source>
        <dbReference type="ARBA" id="ARBA00023303"/>
    </source>
</evidence>
<evidence type="ECO:0000313" key="11">
    <source>
        <dbReference type="EMBL" id="CCD30467.1"/>
    </source>
</evidence>
<evidence type="ECO:0000256" key="10">
    <source>
        <dbReference type="RuleBase" id="RU364058"/>
    </source>
</evidence>
<evidence type="ECO:0000256" key="8">
    <source>
        <dbReference type="ARBA" id="ARBA00023136"/>
    </source>
</evidence>
<gene>
    <name evidence="10 11" type="primary">vpu</name>
</gene>
<organism evidence="11">
    <name type="scientific">HIV-1 M:G_PT9108</name>
    <dbReference type="NCBI Taxonomy" id="1071026"/>
    <lineage>
        <taxon>Viruses</taxon>
        <taxon>Riboviria</taxon>
        <taxon>Pararnavirae</taxon>
        <taxon>Artverviricota</taxon>
        <taxon>Revtraviricetes</taxon>
        <taxon>Ortervirales</taxon>
        <taxon>Retroviridae</taxon>
        <taxon>Orthoretrovirinae</taxon>
        <taxon>Lentivirus</taxon>
        <taxon>Lentivirus humimdef1</taxon>
        <taxon>Human immunodeficiency virus type 1</taxon>
    </lineage>
</organism>
<keyword evidence="2" id="KW-0597">Phosphoprotein</keyword>